<keyword evidence="3" id="KW-0378">Hydrolase</keyword>
<evidence type="ECO:0000313" key="6">
    <source>
        <dbReference type="EMBL" id="KAK7099154.1"/>
    </source>
</evidence>
<evidence type="ECO:0000256" key="3">
    <source>
        <dbReference type="ARBA" id="ARBA00022801"/>
    </source>
</evidence>
<evidence type="ECO:0000313" key="7">
    <source>
        <dbReference type="Proteomes" id="UP001374579"/>
    </source>
</evidence>
<dbReference type="SUPFAM" id="SSF52540">
    <property type="entry name" value="P-loop containing nucleoside triphosphate hydrolases"/>
    <property type="match status" value="1"/>
</dbReference>
<dbReference type="AlphaFoldDB" id="A0AAN9G943"/>
<dbReference type="GO" id="GO:0003925">
    <property type="term" value="F:G protein activity"/>
    <property type="evidence" value="ECO:0007669"/>
    <property type="project" value="UniProtKB-EC"/>
</dbReference>
<dbReference type="InterPro" id="IPR051065">
    <property type="entry name" value="Ras-related_GTPase"/>
</dbReference>
<dbReference type="Pfam" id="PF00071">
    <property type="entry name" value="Ras"/>
    <property type="match status" value="1"/>
</dbReference>
<dbReference type="EMBL" id="JBAMIC010000012">
    <property type="protein sequence ID" value="KAK7099154.1"/>
    <property type="molecule type" value="Genomic_DNA"/>
</dbReference>
<feature type="region of interest" description="Disordered" evidence="5">
    <location>
        <begin position="36"/>
        <end position="56"/>
    </location>
</feature>
<name>A0AAN9G943_9CAEN</name>
<dbReference type="InterPro" id="IPR001806">
    <property type="entry name" value="Small_GTPase"/>
</dbReference>
<dbReference type="InterPro" id="IPR027417">
    <property type="entry name" value="P-loop_NTPase"/>
</dbReference>
<dbReference type="EC" id="3.6.5.2" evidence="2"/>
<dbReference type="Proteomes" id="UP001374579">
    <property type="component" value="Unassembled WGS sequence"/>
</dbReference>
<organism evidence="6 7">
    <name type="scientific">Littorina saxatilis</name>
    <dbReference type="NCBI Taxonomy" id="31220"/>
    <lineage>
        <taxon>Eukaryota</taxon>
        <taxon>Metazoa</taxon>
        <taxon>Spiralia</taxon>
        <taxon>Lophotrochozoa</taxon>
        <taxon>Mollusca</taxon>
        <taxon>Gastropoda</taxon>
        <taxon>Caenogastropoda</taxon>
        <taxon>Littorinimorpha</taxon>
        <taxon>Littorinoidea</taxon>
        <taxon>Littorinidae</taxon>
        <taxon>Littorina</taxon>
    </lineage>
</organism>
<reference evidence="6 7" key="1">
    <citation type="submission" date="2024-02" db="EMBL/GenBank/DDBJ databases">
        <title>Chromosome-scale genome assembly of the rough periwinkle Littorina saxatilis.</title>
        <authorList>
            <person name="De Jode A."/>
            <person name="Faria R."/>
            <person name="Formenti G."/>
            <person name="Sims Y."/>
            <person name="Smith T.P."/>
            <person name="Tracey A."/>
            <person name="Wood J.M.D."/>
            <person name="Zagrodzka Z.B."/>
            <person name="Johannesson K."/>
            <person name="Butlin R.K."/>
            <person name="Leder E.H."/>
        </authorList>
    </citation>
    <scope>NUCLEOTIDE SEQUENCE [LARGE SCALE GENOMIC DNA]</scope>
    <source>
        <strain evidence="6">Snail1</strain>
        <tissue evidence="6">Muscle</tissue>
    </source>
</reference>
<sequence length="164" mass="18131">MQADAAVLVYSVTDQSSVTAARHALGCMRKYRPSVTSVTHAQTSGHRRGQSSGQATSGMLLPLPVLLLGNKNDLDHVRTVQRHKEKQEWCSDYTLTSECSARDDAEGVTSLFNNLIKKVLEIREPLHRSGRKLSQGVLGSPSQLRTTIKRRLSMFSRADRVATL</sequence>
<evidence type="ECO:0000256" key="2">
    <source>
        <dbReference type="ARBA" id="ARBA00011984"/>
    </source>
</evidence>
<dbReference type="PROSITE" id="PS51419">
    <property type="entry name" value="RAB"/>
    <property type="match status" value="1"/>
</dbReference>
<dbReference type="PANTHER" id="PTHR45704">
    <property type="entry name" value="RAS-LIKE FAMILY MEMBER 11"/>
    <property type="match status" value="1"/>
</dbReference>
<keyword evidence="7" id="KW-1185">Reference proteome</keyword>
<evidence type="ECO:0000256" key="1">
    <source>
        <dbReference type="ARBA" id="ARBA00008344"/>
    </source>
</evidence>
<comment type="caution">
    <text evidence="6">The sequence shown here is derived from an EMBL/GenBank/DDBJ whole genome shotgun (WGS) entry which is preliminary data.</text>
</comment>
<protein>
    <recommendedName>
        <fullName evidence="2">small monomeric GTPase</fullName>
        <ecNumber evidence="2">3.6.5.2</ecNumber>
    </recommendedName>
</protein>
<proteinExistence type="inferred from homology"/>
<dbReference type="Gene3D" id="3.40.50.300">
    <property type="entry name" value="P-loop containing nucleotide triphosphate hydrolases"/>
    <property type="match status" value="1"/>
</dbReference>
<comment type="catalytic activity">
    <reaction evidence="4">
        <text>GTP + H2O = GDP + phosphate + H(+)</text>
        <dbReference type="Rhea" id="RHEA:19669"/>
        <dbReference type="ChEBI" id="CHEBI:15377"/>
        <dbReference type="ChEBI" id="CHEBI:15378"/>
        <dbReference type="ChEBI" id="CHEBI:37565"/>
        <dbReference type="ChEBI" id="CHEBI:43474"/>
        <dbReference type="ChEBI" id="CHEBI:58189"/>
        <dbReference type="EC" id="3.6.5.2"/>
    </reaction>
</comment>
<gene>
    <name evidence="6" type="ORF">V1264_003339</name>
</gene>
<comment type="similarity">
    <text evidence="1">Belongs to the small GTPase superfamily. Ras family.</text>
</comment>
<evidence type="ECO:0000256" key="4">
    <source>
        <dbReference type="ARBA" id="ARBA00048098"/>
    </source>
</evidence>
<accession>A0AAN9G943</accession>
<dbReference type="GO" id="GO:0005525">
    <property type="term" value="F:GTP binding"/>
    <property type="evidence" value="ECO:0007669"/>
    <property type="project" value="InterPro"/>
</dbReference>
<evidence type="ECO:0000256" key="5">
    <source>
        <dbReference type="SAM" id="MobiDB-lite"/>
    </source>
</evidence>